<dbReference type="HAMAP" id="MF_00995">
    <property type="entry name" value="MqnA"/>
    <property type="match status" value="1"/>
</dbReference>
<comment type="pathway">
    <text evidence="1 4">Quinol/quinone metabolism; menaquinone biosynthesis.</text>
</comment>
<accession>A0A4S8HV60</accession>
<dbReference type="AlphaFoldDB" id="A0A4S8HV60"/>
<comment type="function">
    <text evidence="4">Catalyzes the dehydration of chorismate into 3-[(1-carboxyvinyl)oxy]benzoate, a step in the biosynthesis of menaquinone (MK, vitamin K2).</text>
</comment>
<evidence type="ECO:0000313" key="5">
    <source>
        <dbReference type="EMBL" id="THU39470.1"/>
    </source>
</evidence>
<dbReference type="EC" id="4.2.1.151" evidence="4"/>
<dbReference type="UniPathway" id="UPA00079"/>
<protein>
    <recommendedName>
        <fullName evidence="4">Chorismate dehydratase</fullName>
        <ecNumber evidence="4">4.2.1.151</ecNumber>
    </recommendedName>
    <alternativeName>
        <fullName evidence="4">Menaquinone biosynthetic enzyme MqnA</fullName>
    </alternativeName>
</protein>
<organism evidence="5 6">
    <name type="scientific">Niastella caeni</name>
    <dbReference type="NCBI Taxonomy" id="2569763"/>
    <lineage>
        <taxon>Bacteria</taxon>
        <taxon>Pseudomonadati</taxon>
        <taxon>Bacteroidota</taxon>
        <taxon>Chitinophagia</taxon>
        <taxon>Chitinophagales</taxon>
        <taxon>Chitinophagaceae</taxon>
        <taxon>Niastella</taxon>
    </lineage>
</organism>
<dbReference type="PANTHER" id="PTHR37690">
    <property type="entry name" value="CHORISMATE DEHYDRATASE"/>
    <property type="match status" value="1"/>
</dbReference>
<dbReference type="OrthoDB" id="9810112at2"/>
<comment type="catalytic activity">
    <reaction evidence="4">
        <text>chorismate = 3-[(1-carboxyvinyl)-oxy]benzoate + H2O</text>
        <dbReference type="Rhea" id="RHEA:40051"/>
        <dbReference type="ChEBI" id="CHEBI:15377"/>
        <dbReference type="ChEBI" id="CHEBI:29748"/>
        <dbReference type="ChEBI" id="CHEBI:76981"/>
        <dbReference type="EC" id="4.2.1.151"/>
    </reaction>
</comment>
<dbReference type="PANTHER" id="PTHR37690:SF1">
    <property type="entry name" value="CHORISMATE DEHYDRATASE"/>
    <property type="match status" value="1"/>
</dbReference>
<evidence type="ECO:0000256" key="1">
    <source>
        <dbReference type="ARBA" id="ARBA00004863"/>
    </source>
</evidence>
<evidence type="ECO:0000256" key="3">
    <source>
        <dbReference type="ARBA" id="ARBA00023239"/>
    </source>
</evidence>
<gene>
    <name evidence="4" type="primary">mqnA</name>
    <name evidence="5" type="ORF">FAM09_13275</name>
</gene>
<dbReference type="EMBL" id="STFF01000003">
    <property type="protein sequence ID" value="THU39470.1"/>
    <property type="molecule type" value="Genomic_DNA"/>
</dbReference>
<proteinExistence type="inferred from homology"/>
<dbReference type="Pfam" id="PF02621">
    <property type="entry name" value="VitK2_biosynth"/>
    <property type="match status" value="1"/>
</dbReference>
<comment type="similarity">
    <text evidence="4">Belongs to the MqnA/MqnD family. MqnA subfamily.</text>
</comment>
<keyword evidence="3 4" id="KW-0456">Lyase</keyword>
<reference evidence="5 6" key="1">
    <citation type="submission" date="2019-04" db="EMBL/GenBank/DDBJ databases">
        <title>Niastella caeni sp. nov., isolated from activated sludge.</title>
        <authorList>
            <person name="Sheng M."/>
        </authorList>
    </citation>
    <scope>NUCLEOTIDE SEQUENCE [LARGE SCALE GENOMIC DNA]</scope>
    <source>
        <strain evidence="5 6">HX-2-15</strain>
    </source>
</reference>
<evidence type="ECO:0000313" key="6">
    <source>
        <dbReference type="Proteomes" id="UP000306918"/>
    </source>
</evidence>
<name>A0A4S8HV60_9BACT</name>
<evidence type="ECO:0000256" key="2">
    <source>
        <dbReference type="ARBA" id="ARBA00022428"/>
    </source>
</evidence>
<dbReference type="CDD" id="cd13634">
    <property type="entry name" value="PBP2_Sco4506"/>
    <property type="match status" value="1"/>
</dbReference>
<sequence length="261" mass="29126">MSAKLNQLNKIKVGIVNYLNTKPLIYGIQHSAVAERLLLIQDYPANVARMLMEGTIDVGLVPVAVIPHLQEHHIITDYCIGCTGAVASVGIFSEVPIDKIEKVLLDYQSRTSVALAKVLLREYWQIDPELVDTKSDYRGAIKGTTAGVVIGDRALEQRKVSPYIYDLGEAWIDLTGLPFVFAAWVSNKPLPDDFISAFNSANKLGLENIEKAVAENPYRVFDLHKYYTAHISYELTAEKRKGLKMFLSFITEQRAVISNTP</sequence>
<dbReference type="Proteomes" id="UP000306918">
    <property type="component" value="Unassembled WGS sequence"/>
</dbReference>
<comment type="caution">
    <text evidence="5">The sequence shown here is derived from an EMBL/GenBank/DDBJ whole genome shotgun (WGS) entry which is preliminary data.</text>
</comment>
<keyword evidence="2 4" id="KW-0474">Menaquinone biosynthesis</keyword>
<dbReference type="GO" id="GO:0009234">
    <property type="term" value="P:menaquinone biosynthetic process"/>
    <property type="evidence" value="ECO:0007669"/>
    <property type="project" value="UniProtKB-UniRule"/>
</dbReference>
<evidence type="ECO:0000256" key="4">
    <source>
        <dbReference type="HAMAP-Rule" id="MF_00995"/>
    </source>
</evidence>
<keyword evidence="6" id="KW-1185">Reference proteome</keyword>
<dbReference type="InterPro" id="IPR003773">
    <property type="entry name" value="Menaquinone_biosynth"/>
</dbReference>
<dbReference type="GO" id="GO:0016836">
    <property type="term" value="F:hydro-lyase activity"/>
    <property type="evidence" value="ECO:0007669"/>
    <property type="project" value="UniProtKB-UniRule"/>
</dbReference>
<dbReference type="Gene3D" id="3.40.190.10">
    <property type="entry name" value="Periplasmic binding protein-like II"/>
    <property type="match status" value="2"/>
</dbReference>
<dbReference type="InterPro" id="IPR030868">
    <property type="entry name" value="MqnA"/>
</dbReference>
<dbReference type="SUPFAM" id="SSF53850">
    <property type="entry name" value="Periplasmic binding protein-like II"/>
    <property type="match status" value="1"/>
</dbReference>